<evidence type="ECO:0000256" key="5">
    <source>
        <dbReference type="ARBA" id="ARBA00022685"/>
    </source>
</evidence>
<name>A0A6P3VP86_CLUHA</name>
<dbReference type="InterPro" id="IPR001111">
    <property type="entry name" value="TGF-b_propeptide"/>
</dbReference>
<reference evidence="14" key="1">
    <citation type="submission" date="2025-08" db="UniProtKB">
        <authorList>
            <consortium name="RefSeq"/>
        </authorList>
    </citation>
    <scope>IDENTIFICATION</scope>
</reference>
<dbReference type="GeneID" id="105894372"/>
<keyword evidence="7 10" id="KW-0339">Growth factor</keyword>
<dbReference type="GO" id="GO:0007369">
    <property type="term" value="P:gastrulation"/>
    <property type="evidence" value="ECO:0007669"/>
    <property type="project" value="UniProtKB-ARBA"/>
</dbReference>
<evidence type="ECO:0000256" key="9">
    <source>
        <dbReference type="ARBA" id="ARBA00023180"/>
    </source>
</evidence>
<feature type="compositionally biased region" description="Low complexity" evidence="11">
    <location>
        <begin position="296"/>
        <end position="310"/>
    </location>
</feature>
<dbReference type="GO" id="GO:0005125">
    <property type="term" value="F:cytokine activity"/>
    <property type="evidence" value="ECO:0007669"/>
    <property type="project" value="TreeGrafter"/>
</dbReference>
<dbReference type="FunFam" id="2.10.90.10:FF:000026">
    <property type="entry name" value="Nodal homolog 3-A"/>
    <property type="match status" value="1"/>
</dbReference>
<dbReference type="RefSeq" id="XP_012676339.2">
    <property type="nucleotide sequence ID" value="XM_012820885.3"/>
</dbReference>
<dbReference type="PANTHER" id="PTHR11848">
    <property type="entry name" value="TGF-BETA FAMILY"/>
    <property type="match status" value="1"/>
</dbReference>
<dbReference type="PANTHER" id="PTHR11848:SF159">
    <property type="entry name" value="NODAL HOMOLOG"/>
    <property type="match status" value="1"/>
</dbReference>
<dbReference type="GO" id="GO:0005615">
    <property type="term" value="C:extracellular space"/>
    <property type="evidence" value="ECO:0007669"/>
    <property type="project" value="TreeGrafter"/>
</dbReference>
<keyword evidence="4" id="KW-0964">Secreted</keyword>
<evidence type="ECO:0000313" key="13">
    <source>
        <dbReference type="Proteomes" id="UP000515152"/>
    </source>
</evidence>
<evidence type="ECO:0000259" key="12">
    <source>
        <dbReference type="PROSITE" id="PS51362"/>
    </source>
</evidence>
<feature type="domain" description="TGF-beta family profile" evidence="12">
    <location>
        <begin position="278"/>
        <end position="413"/>
    </location>
</feature>
<dbReference type="Pfam" id="PF00688">
    <property type="entry name" value="TGFb_propeptide"/>
    <property type="match status" value="1"/>
</dbReference>
<evidence type="ECO:0000256" key="3">
    <source>
        <dbReference type="ARBA" id="ARBA00022473"/>
    </source>
</evidence>
<evidence type="ECO:0000256" key="7">
    <source>
        <dbReference type="ARBA" id="ARBA00023030"/>
    </source>
</evidence>
<dbReference type="CTD" id="338101"/>
<dbReference type="OrthoDB" id="5949851at2759"/>
<keyword evidence="9" id="KW-0325">Glycoprotein</keyword>
<feature type="region of interest" description="Disordered" evidence="11">
    <location>
        <begin position="251"/>
        <end position="310"/>
    </location>
</feature>
<gene>
    <name evidence="14" type="primary">spaw</name>
</gene>
<dbReference type="CDD" id="cd13759">
    <property type="entry name" value="TGF_beta_NODAL"/>
    <property type="match status" value="1"/>
</dbReference>
<evidence type="ECO:0000256" key="6">
    <source>
        <dbReference type="ARBA" id="ARBA00022729"/>
    </source>
</evidence>
<comment type="similarity">
    <text evidence="2 10">Belongs to the TGF-beta family.</text>
</comment>
<feature type="compositionally biased region" description="Pro residues" evidence="11">
    <location>
        <begin position="264"/>
        <end position="273"/>
    </location>
</feature>
<keyword evidence="5" id="KW-0165">Cleavage on pair of basic residues</keyword>
<accession>A0A6P3VP86</accession>
<keyword evidence="8" id="KW-1015">Disulfide bond</keyword>
<dbReference type="GO" id="GO:0008083">
    <property type="term" value="F:growth factor activity"/>
    <property type="evidence" value="ECO:0007669"/>
    <property type="project" value="UniProtKB-KW"/>
</dbReference>
<dbReference type="InterPro" id="IPR017948">
    <property type="entry name" value="TGFb_CS"/>
</dbReference>
<dbReference type="AlphaFoldDB" id="A0A6P3VP86"/>
<evidence type="ECO:0000256" key="2">
    <source>
        <dbReference type="ARBA" id="ARBA00006656"/>
    </source>
</evidence>
<dbReference type="InterPro" id="IPR029034">
    <property type="entry name" value="Cystine-knot_cytokine"/>
</dbReference>
<dbReference type="PROSITE" id="PS00250">
    <property type="entry name" value="TGF_BETA_1"/>
    <property type="match status" value="1"/>
</dbReference>
<dbReference type="Gene3D" id="2.60.120.970">
    <property type="match status" value="1"/>
</dbReference>
<dbReference type="SUPFAM" id="SSF57501">
    <property type="entry name" value="Cystine-knot cytokines"/>
    <property type="match status" value="1"/>
</dbReference>
<evidence type="ECO:0000313" key="14">
    <source>
        <dbReference type="RefSeq" id="XP_012676339.2"/>
    </source>
</evidence>
<dbReference type="InterPro" id="IPR001839">
    <property type="entry name" value="TGF-b_C"/>
</dbReference>
<sequence length="413" mass="46611">MDALGFTVRVAMVYYCMGQISNSGFIAASGSSDHWYLNGSRLAFSGIAHHQGIFPLYMMQLYRSYRSADRESLGTTDEALPLRQADSVVALMAKGCYQVGDHWSITFDLTSLRRSDEVHLAELRLRVPEFWGSKRALLDVFHAHDGNQRLLLGRIRAAPLHRPNSWQVFNVSTLLRHWLQQGQALYSPEGAELGSGWTEEGSGDDIKDMVNLPSRRPGLHHRPGVNHATAGRVMMVVFSEQRIRSPAPSLLRTAQNSKHVTPQAVPPATPKGGPPGRRHKRNRLVPEHRPPPPEASPETETQATPETTARPLCRRVDMWVDFDQIGWDQWIVHPKRYNAHRCEGECPSPLDESFKPTNHAYMQSLLRMYHPERVACASCVPTRLSPLSMLYYEDDGVVLRHHEDMVVEECGCQ</sequence>
<evidence type="ECO:0000256" key="1">
    <source>
        <dbReference type="ARBA" id="ARBA00004613"/>
    </source>
</evidence>
<dbReference type="GO" id="GO:0009888">
    <property type="term" value="P:tissue development"/>
    <property type="evidence" value="ECO:0007669"/>
    <property type="project" value="UniProtKB-ARBA"/>
</dbReference>
<dbReference type="Pfam" id="PF00019">
    <property type="entry name" value="TGF_beta"/>
    <property type="match status" value="1"/>
</dbReference>
<evidence type="ECO:0000256" key="10">
    <source>
        <dbReference type="RuleBase" id="RU000354"/>
    </source>
</evidence>
<evidence type="ECO:0000256" key="4">
    <source>
        <dbReference type="ARBA" id="ARBA00022525"/>
    </source>
</evidence>
<organism evidence="13 14">
    <name type="scientific">Clupea harengus</name>
    <name type="common">Atlantic herring</name>
    <dbReference type="NCBI Taxonomy" id="7950"/>
    <lineage>
        <taxon>Eukaryota</taxon>
        <taxon>Metazoa</taxon>
        <taxon>Chordata</taxon>
        <taxon>Craniata</taxon>
        <taxon>Vertebrata</taxon>
        <taxon>Euteleostomi</taxon>
        <taxon>Actinopterygii</taxon>
        <taxon>Neopterygii</taxon>
        <taxon>Teleostei</taxon>
        <taxon>Clupei</taxon>
        <taxon>Clupeiformes</taxon>
        <taxon>Clupeoidei</taxon>
        <taxon>Clupeidae</taxon>
        <taxon>Clupea</taxon>
    </lineage>
</organism>
<keyword evidence="6" id="KW-0732">Signal</keyword>
<comment type="subcellular location">
    <subcellularLocation>
        <location evidence="1">Secreted</location>
    </subcellularLocation>
</comment>
<proteinExistence type="inferred from homology"/>
<dbReference type="Proteomes" id="UP000515152">
    <property type="component" value="Chromosome 7"/>
</dbReference>
<dbReference type="KEGG" id="char:105894372"/>
<keyword evidence="3" id="KW-0217">Developmental protein</keyword>
<dbReference type="PROSITE" id="PS51362">
    <property type="entry name" value="TGF_BETA_2"/>
    <property type="match status" value="1"/>
</dbReference>
<keyword evidence="13" id="KW-1185">Reference proteome</keyword>
<dbReference type="SMART" id="SM00204">
    <property type="entry name" value="TGFB"/>
    <property type="match status" value="1"/>
</dbReference>
<dbReference type="PRINTS" id="PR00669">
    <property type="entry name" value="INHIBINA"/>
</dbReference>
<dbReference type="Gene3D" id="2.10.90.10">
    <property type="entry name" value="Cystine-knot cytokines"/>
    <property type="match status" value="1"/>
</dbReference>
<evidence type="ECO:0000256" key="11">
    <source>
        <dbReference type="SAM" id="MobiDB-lite"/>
    </source>
</evidence>
<evidence type="ECO:0000256" key="8">
    <source>
        <dbReference type="ARBA" id="ARBA00023157"/>
    </source>
</evidence>
<protein>
    <submittedName>
        <fullName evidence="14">Southpaw</fullName>
    </submittedName>
</protein>
<dbReference type="InterPro" id="IPR015615">
    <property type="entry name" value="TGF-beta-rel"/>
</dbReference>